<sequence length="70" mass="8124">MQRLLCIRVLGEGGEVVGRFERFFFIRKSYFLQVKSMVLVGTLEKRTFLIQNLLSLWVELVISSGQTKIT</sequence>
<evidence type="ECO:0000313" key="2">
    <source>
        <dbReference type="Proteomes" id="UP000191008"/>
    </source>
</evidence>
<proteinExistence type="predicted"/>
<reference evidence="1 2" key="1">
    <citation type="submission" date="2017-02" db="EMBL/GenBank/DDBJ databases">
        <title>Comparative genomic analysis of Brazilian Leptospira kirschneri strains of different serogroups.</title>
        <authorList>
            <person name="Moreno L.Z."/>
            <person name="Miraglia F."/>
            <person name="Kremer F.S."/>
            <person name="Eslabao M.R."/>
            <person name="Lilenbaum W."/>
            <person name="Dellagostin O.A."/>
            <person name="Moreno A.M."/>
        </authorList>
    </citation>
    <scope>NUCLEOTIDE SEQUENCE [LARGE SCALE GENOMIC DNA]</scope>
    <source>
        <strain evidence="1 2">M110/06</strain>
    </source>
</reference>
<accession>A0A1T1DGF1</accession>
<organism evidence="1 2">
    <name type="scientific">Leptospira kirschneri serovar Pomona</name>
    <dbReference type="NCBI Taxonomy" id="561005"/>
    <lineage>
        <taxon>Bacteria</taxon>
        <taxon>Pseudomonadati</taxon>
        <taxon>Spirochaetota</taxon>
        <taxon>Spirochaetia</taxon>
        <taxon>Leptospirales</taxon>
        <taxon>Leptospiraceae</taxon>
        <taxon>Leptospira</taxon>
    </lineage>
</organism>
<evidence type="ECO:0000313" key="1">
    <source>
        <dbReference type="EMBL" id="OOV39929.1"/>
    </source>
</evidence>
<dbReference type="AntiFam" id="ANF00001">
    <property type="entry name" value="Shadow ORF"/>
</dbReference>
<dbReference type="Proteomes" id="UP000191008">
    <property type="component" value="Unassembled WGS sequence"/>
</dbReference>
<protein>
    <submittedName>
        <fullName evidence="1">Uncharacterized protein</fullName>
    </submittedName>
</protein>
<dbReference type="EMBL" id="MVIT01000078">
    <property type="protein sequence ID" value="OOV39929.1"/>
    <property type="molecule type" value="Genomic_DNA"/>
</dbReference>
<comment type="caution">
    <text evidence="1">The sequence shown here is derived from an EMBL/GenBank/DDBJ whole genome shotgun (WGS) entry which is preliminary data.</text>
</comment>
<gene>
    <name evidence="1" type="ORF">B1J93_20330</name>
</gene>
<dbReference type="AlphaFoldDB" id="A0A1T1DGF1"/>
<name>A0A1T1DGF1_9LEPT</name>